<dbReference type="EMBL" id="NSGP01000003">
    <property type="protein sequence ID" value="PAT11138.1"/>
    <property type="molecule type" value="Genomic_DNA"/>
</dbReference>
<dbReference type="RefSeq" id="WP_095546229.1">
    <property type="nucleotide sequence ID" value="NZ_JAKRDG010000002.1"/>
</dbReference>
<dbReference type="CDD" id="cd02440">
    <property type="entry name" value="AdoMet_MTases"/>
    <property type="match status" value="1"/>
</dbReference>
<keyword evidence="2" id="KW-0808">Transferase</keyword>
<dbReference type="Pfam" id="PF08241">
    <property type="entry name" value="Methyltransf_11"/>
    <property type="match status" value="1"/>
</dbReference>
<feature type="domain" description="Methyltransferase type 11" evidence="1">
    <location>
        <begin position="63"/>
        <end position="149"/>
    </location>
</feature>
<gene>
    <name evidence="2" type="ORF">CKJ80_02990</name>
</gene>
<proteinExistence type="predicted"/>
<comment type="caution">
    <text evidence="2">The sequence shown here is derived from an EMBL/GenBank/DDBJ whole genome shotgun (WGS) entry which is preliminary data.</text>
</comment>
<keyword evidence="2" id="KW-0489">Methyltransferase</keyword>
<sequence>MYRTRRLATLARSLRLLRSFAYEQFRPAVFYTGLARDTRMLLDALWQDTTAPSQTGLTGRAVLDVGGGPGYFADVFADTFYVGMEPDVSELSAAGLTGFGAVRGDGAHLPFADGSFDLVYSSNVAEHIPNWRAMGEEMLRVVKPGGLVVLSYTVWLGPFGGHETGLWEHYIGGGFARRRYERKHGKPPKNVWGTSLFAVSAREGLKWAESTGRLLTAFPRYHPHWAWWLSRVPVLREFAVSNLVLVLRG</sequence>
<dbReference type="Proteomes" id="UP000218041">
    <property type="component" value="Unassembled WGS sequence"/>
</dbReference>
<dbReference type="AlphaFoldDB" id="A0AB36RPV1"/>
<name>A0AB36RPV1_9CORY</name>
<dbReference type="Gene3D" id="3.40.50.150">
    <property type="entry name" value="Vaccinia Virus protein VP39"/>
    <property type="match status" value="1"/>
</dbReference>
<evidence type="ECO:0000313" key="3">
    <source>
        <dbReference type="Proteomes" id="UP000218041"/>
    </source>
</evidence>
<evidence type="ECO:0000313" key="2">
    <source>
        <dbReference type="EMBL" id="PAT11138.1"/>
    </source>
</evidence>
<dbReference type="PANTHER" id="PTHR43591">
    <property type="entry name" value="METHYLTRANSFERASE"/>
    <property type="match status" value="1"/>
</dbReference>
<dbReference type="InterPro" id="IPR029063">
    <property type="entry name" value="SAM-dependent_MTases_sf"/>
</dbReference>
<dbReference type="InterPro" id="IPR013216">
    <property type="entry name" value="Methyltransf_11"/>
</dbReference>
<dbReference type="GO" id="GO:0008757">
    <property type="term" value="F:S-adenosylmethionine-dependent methyltransferase activity"/>
    <property type="evidence" value="ECO:0007669"/>
    <property type="project" value="InterPro"/>
</dbReference>
<evidence type="ECO:0000259" key="1">
    <source>
        <dbReference type="Pfam" id="PF08241"/>
    </source>
</evidence>
<dbReference type="SUPFAM" id="SSF53335">
    <property type="entry name" value="S-adenosyl-L-methionine-dependent methyltransferases"/>
    <property type="match status" value="1"/>
</dbReference>
<reference evidence="2 3" key="1">
    <citation type="submission" date="2017-08" db="EMBL/GenBank/DDBJ databases">
        <title>Whole genome sequences of 6 clinical strains closest to Corynebacterium imitans.</title>
        <authorList>
            <person name="Bernier A.-M."/>
            <person name="Burdz T."/>
            <person name="Bernard K."/>
        </authorList>
    </citation>
    <scope>NUCLEOTIDE SEQUENCE [LARGE SCALE GENOMIC DNA]</scope>
    <source>
        <strain evidence="2 3">NML92-0415</strain>
    </source>
</reference>
<dbReference type="GO" id="GO:0032259">
    <property type="term" value="P:methylation"/>
    <property type="evidence" value="ECO:0007669"/>
    <property type="project" value="UniProtKB-KW"/>
</dbReference>
<organism evidence="2 3">
    <name type="scientific">Corynebacterium hadale</name>
    <dbReference type="NCBI Taxonomy" id="2026255"/>
    <lineage>
        <taxon>Bacteria</taxon>
        <taxon>Bacillati</taxon>
        <taxon>Actinomycetota</taxon>
        <taxon>Actinomycetes</taxon>
        <taxon>Mycobacteriales</taxon>
        <taxon>Corynebacteriaceae</taxon>
        <taxon>Corynebacterium</taxon>
    </lineage>
</organism>
<protein>
    <submittedName>
        <fullName evidence="2">SAM-dependent methyltransferase</fullName>
    </submittedName>
</protein>
<accession>A0AB36RPV1</accession>